<organism evidence="2">
    <name type="scientific">Cacopsylla melanoneura</name>
    <dbReference type="NCBI Taxonomy" id="428564"/>
    <lineage>
        <taxon>Eukaryota</taxon>
        <taxon>Metazoa</taxon>
        <taxon>Ecdysozoa</taxon>
        <taxon>Arthropoda</taxon>
        <taxon>Hexapoda</taxon>
        <taxon>Insecta</taxon>
        <taxon>Pterygota</taxon>
        <taxon>Neoptera</taxon>
        <taxon>Paraneoptera</taxon>
        <taxon>Hemiptera</taxon>
        <taxon>Sternorrhyncha</taxon>
        <taxon>Psylloidea</taxon>
        <taxon>Psyllidae</taxon>
        <taxon>Psyllinae</taxon>
        <taxon>Cacopsylla</taxon>
    </lineage>
</organism>
<accession>A0A8D8R0U4</accession>
<feature type="chain" id="PRO_5036261824" evidence="1">
    <location>
        <begin position="24"/>
        <end position="222"/>
    </location>
</feature>
<feature type="signal peptide" evidence="1">
    <location>
        <begin position="1"/>
        <end position="23"/>
    </location>
</feature>
<sequence>MALSGMECVLICYLTLFVKLSSLEKIMKSEDSNKSKNENPETMIVRDQQSVSSNNYMTPNNIPVSLYQTQKYIAVPLTVSEARPLLPVVLVNGKDLDSPEKHGYPPLPASATTNFQFQSSSPIIDTKSSRQFSSRQLNYAKPSMTYTSNPYQTASSRIAAPSRYKPTQQFVRQIPQSSQHKEKLTHALNHPPFFVPHSITTAIKQKQQALRASGYPGGYYEK</sequence>
<dbReference type="EMBL" id="HBUF01348396">
    <property type="protein sequence ID" value="CAG6711572.1"/>
    <property type="molecule type" value="Transcribed_RNA"/>
</dbReference>
<dbReference type="EMBL" id="HBUF01348395">
    <property type="protein sequence ID" value="CAG6711571.1"/>
    <property type="molecule type" value="Transcribed_RNA"/>
</dbReference>
<reference evidence="2" key="1">
    <citation type="submission" date="2021-05" db="EMBL/GenBank/DDBJ databases">
        <authorList>
            <person name="Alioto T."/>
            <person name="Alioto T."/>
            <person name="Gomez Garrido J."/>
        </authorList>
    </citation>
    <scope>NUCLEOTIDE SEQUENCE</scope>
</reference>
<evidence type="ECO:0000313" key="2">
    <source>
        <dbReference type="EMBL" id="CAG6642159.1"/>
    </source>
</evidence>
<dbReference type="EMBL" id="HBUF01121124">
    <property type="protein sequence ID" value="CAG6642159.1"/>
    <property type="molecule type" value="Transcribed_RNA"/>
</dbReference>
<proteinExistence type="predicted"/>
<evidence type="ECO:0000256" key="1">
    <source>
        <dbReference type="SAM" id="SignalP"/>
    </source>
</evidence>
<dbReference type="AlphaFoldDB" id="A0A8D8R0U4"/>
<keyword evidence="1" id="KW-0732">Signal</keyword>
<name>A0A8D8R0U4_9HEMI</name>
<protein>
    <submittedName>
        <fullName evidence="2">Uncharacterized protein</fullName>
    </submittedName>
</protein>